<dbReference type="Proteomes" id="UP000637643">
    <property type="component" value="Unassembled WGS sequence"/>
</dbReference>
<protein>
    <submittedName>
        <fullName evidence="2">Uncharacterized protein</fullName>
    </submittedName>
</protein>
<keyword evidence="1" id="KW-0472">Membrane</keyword>
<dbReference type="NCBIfam" id="NF042414">
    <property type="entry name" value="CLC_0170_fam"/>
    <property type="match status" value="1"/>
</dbReference>
<reference evidence="2" key="2">
    <citation type="submission" date="2020-09" db="EMBL/GenBank/DDBJ databases">
        <authorList>
            <person name="Sun Q."/>
            <person name="Zhou Y."/>
        </authorList>
    </citation>
    <scope>NUCLEOTIDE SEQUENCE</scope>
    <source>
        <strain evidence="2">CGMCC 1.16134</strain>
    </source>
</reference>
<feature type="transmembrane region" description="Helical" evidence="1">
    <location>
        <begin position="38"/>
        <end position="60"/>
    </location>
</feature>
<dbReference type="EMBL" id="BMKR01000010">
    <property type="protein sequence ID" value="GGF82063.1"/>
    <property type="molecule type" value="Genomic_DNA"/>
</dbReference>
<keyword evidence="1" id="KW-1133">Transmembrane helix</keyword>
<dbReference type="InterPro" id="IPR049971">
    <property type="entry name" value="CLC_0170-like"/>
</dbReference>
<dbReference type="RefSeq" id="WP_189025917.1">
    <property type="nucleotide sequence ID" value="NZ_BMKR01000010.1"/>
</dbReference>
<organism evidence="2 3">
    <name type="scientific">Paenibacillus albidus</name>
    <dbReference type="NCBI Taxonomy" id="2041023"/>
    <lineage>
        <taxon>Bacteria</taxon>
        <taxon>Bacillati</taxon>
        <taxon>Bacillota</taxon>
        <taxon>Bacilli</taxon>
        <taxon>Bacillales</taxon>
        <taxon>Paenibacillaceae</taxon>
        <taxon>Paenibacillus</taxon>
    </lineage>
</organism>
<reference evidence="2" key="1">
    <citation type="journal article" date="2014" name="Int. J. Syst. Evol. Microbiol.">
        <title>Complete genome sequence of Corynebacterium casei LMG S-19264T (=DSM 44701T), isolated from a smear-ripened cheese.</title>
        <authorList>
            <consortium name="US DOE Joint Genome Institute (JGI-PGF)"/>
            <person name="Walter F."/>
            <person name="Albersmeier A."/>
            <person name="Kalinowski J."/>
            <person name="Ruckert C."/>
        </authorList>
    </citation>
    <scope>NUCLEOTIDE SEQUENCE</scope>
    <source>
        <strain evidence="2">CGMCC 1.16134</strain>
    </source>
</reference>
<dbReference type="AlphaFoldDB" id="A0A917CAI6"/>
<evidence type="ECO:0000313" key="3">
    <source>
        <dbReference type="Proteomes" id="UP000637643"/>
    </source>
</evidence>
<name>A0A917CAI6_9BACL</name>
<proteinExistence type="predicted"/>
<evidence type="ECO:0000256" key="1">
    <source>
        <dbReference type="SAM" id="Phobius"/>
    </source>
</evidence>
<comment type="caution">
    <text evidence="2">The sequence shown here is derived from an EMBL/GenBank/DDBJ whole genome shotgun (WGS) entry which is preliminary data.</text>
</comment>
<sequence>MFRELSFLALSLLLSGGLLLTVDSKIYAVSHMAREKKYARILGWTQLLLLLLILIFLILFY</sequence>
<evidence type="ECO:0000313" key="2">
    <source>
        <dbReference type="EMBL" id="GGF82063.1"/>
    </source>
</evidence>
<accession>A0A917CAI6</accession>
<gene>
    <name evidence="2" type="ORF">GCM10010912_29000</name>
</gene>
<keyword evidence="1" id="KW-0812">Transmembrane</keyword>
<keyword evidence="3" id="KW-1185">Reference proteome</keyword>